<evidence type="ECO:0000313" key="4">
    <source>
        <dbReference type="Proteomes" id="UP000886523"/>
    </source>
</evidence>
<name>A0A9P6DTZ0_9AGAM</name>
<evidence type="ECO:0000313" key="3">
    <source>
        <dbReference type="EMBL" id="KAF9511103.1"/>
    </source>
</evidence>
<dbReference type="Pfam" id="PF20152">
    <property type="entry name" value="DUF6534"/>
    <property type="match status" value="1"/>
</dbReference>
<keyword evidence="1" id="KW-0812">Transmembrane</keyword>
<feature type="domain" description="DUF6534" evidence="2">
    <location>
        <begin position="157"/>
        <end position="219"/>
    </location>
</feature>
<evidence type="ECO:0000256" key="1">
    <source>
        <dbReference type="SAM" id="Phobius"/>
    </source>
</evidence>
<keyword evidence="1" id="KW-1133">Transmembrane helix</keyword>
<dbReference type="OrthoDB" id="2535105at2759"/>
<dbReference type="InterPro" id="IPR045339">
    <property type="entry name" value="DUF6534"/>
</dbReference>
<feature type="transmembrane region" description="Helical" evidence="1">
    <location>
        <begin position="147"/>
        <end position="172"/>
    </location>
</feature>
<accession>A0A9P6DTZ0</accession>
<sequence length="241" mass="27466">METVKVTPVDILGGSFFGNLLTALCFGVLTIQTYSYYRAFPNDGKPVKLATYFCPTLRTLYSACCTQALYWWFITNYHNPSALGWSTWEFSTYQINTVCASVTVQTFFAHRVYSLSANLYVGVFVQVLVLLQNTNLEFRVIVKECTWLFVSWLTIQATADVVITTCMCLLLRRRRTGFQKTDSVINRMVLYTIGTGLITSVLSFFLLVMFAKYGFHLSVITIGMVRYSIFRPPAEHISIQD</sequence>
<dbReference type="AlphaFoldDB" id="A0A9P6DTZ0"/>
<feature type="transmembrane region" description="Helical" evidence="1">
    <location>
        <begin position="16"/>
        <end position="37"/>
    </location>
</feature>
<feature type="transmembrane region" description="Helical" evidence="1">
    <location>
        <begin position="184"/>
        <end position="207"/>
    </location>
</feature>
<reference evidence="3" key="1">
    <citation type="journal article" date="2020" name="Nat. Commun.">
        <title>Large-scale genome sequencing of mycorrhizal fungi provides insights into the early evolution of symbiotic traits.</title>
        <authorList>
            <person name="Miyauchi S."/>
            <person name="Kiss E."/>
            <person name="Kuo A."/>
            <person name="Drula E."/>
            <person name="Kohler A."/>
            <person name="Sanchez-Garcia M."/>
            <person name="Morin E."/>
            <person name="Andreopoulos B."/>
            <person name="Barry K.W."/>
            <person name="Bonito G."/>
            <person name="Buee M."/>
            <person name="Carver A."/>
            <person name="Chen C."/>
            <person name="Cichocki N."/>
            <person name="Clum A."/>
            <person name="Culley D."/>
            <person name="Crous P.W."/>
            <person name="Fauchery L."/>
            <person name="Girlanda M."/>
            <person name="Hayes R.D."/>
            <person name="Keri Z."/>
            <person name="LaButti K."/>
            <person name="Lipzen A."/>
            <person name="Lombard V."/>
            <person name="Magnuson J."/>
            <person name="Maillard F."/>
            <person name="Murat C."/>
            <person name="Nolan M."/>
            <person name="Ohm R.A."/>
            <person name="Pangilinan J."/>
            <person name="Pereira M.F."/>
            <person name="Perotto S."/>
            <person name="Peter M."/>
            <person name="Pfister S."/>
            <person name="Riley R."/>
            <person name="Sitrit Y."/>
            <person name="Stielow J.B."/>
            <person name="Szollosi G."/>
            <person name="Zifcakova L."/>
            <person name="Stursova M."/>
            <person name="Spatafora J.W."/>
            <person name="Tedersoo L."/>
            <person name="Vaario L.M."/>
            <person name="Yamada A."/>
            <person name="Yan M."/>
            <person name="Wang P."/>
            <person name="Xu J."/>
            <person name="Bruns T."/>
            <person name="Baldrian P."/>
            <person name="Vilgalys R."/>
            <person name="Dunand C."/>
            <person name="Henrissat B."/>
            <person name="Grigoriev I.V."/>
            <person name="Hibbett D."/>
            <person name="Nagy L.G."/>
            <person name="Martin F.M."/>
        </authorList>
    </citation>
    <scope>NUCLEOTIDE SEQUENCE</scope>
    <source>
        <strain evidence="3">UP504</strain>
    </source>
</reference>
<evidence type="ECO:0000259" key="2">
    <source>
        <dbReference type="Pfam" id="PF20152"/>
    </source>
</evidence>
<feature type="transmembrane region" description="Helical" evidence="1">
    <location>
        <begin position="49"/>
        <end position="73"/>
    </location>
</feature>
<dbReference type="EMBL" id="MU129005">
    <property type="protein sequence ID" value="KAF9511103.1"/>
    <property type="molecule type" value="Genomic_DNA"/>
</dbReference>
<dbReference type="PANTHER" id="PTHR40465">
    <property type="entry name" value="CHROMOSOME 1, WHOLE GENOME SHOTGUN SEQUENCE"/>
    <property type="match status" value="1"/>
</dbReference>
<organism evidence="3 4">
    <name type="scientific">Hydnum rufescens UP504</name>
    <dbReference type="NCBI Taxonomy" id="1448309"/>
    <lineage>
        <taxon>Eukaryota</taxon>
        <taxon>Fungi</taxon>
        <taxon>Dikarya</taxon>
        <taxon>Basidiomycota</taxon>
        <taxon>Agaricomycotina</taxon>
        <taxon>Agaricomycetes</taxon>
        <taxon>Cantharellales</taxon>
        <taxon>Hydnaceae</taxon>
        <taxon>Hydnum</taxon>
    </lineage>
</organism>
<keyword evidence="4" id="KW-1185">Reference proteome</keyword>
<keyword evidence="1" id="KW-0472">Membrane</keyword>
<dbReference type="PANTHER" id="PTHR40465:SF1">
    <property type="entry name" value="DUF6534 DOMAIN-CONTAINING PROTEIN"/>
    <property type="match status" value="1"/>
</dbReference>
<comment type="caution">
    <text evidence="3">The sequence shown here is derived from an EMBL/GenBank/DDBJ whole genome shotgun (WGS) entry which is preliminary data.</text>
</comment>
<proteinExistence type="predicted"/>
<feature type="transmembrane region" description="Helical" evidence="1">
    <location>
        <begin position="117"/>
        <end position="135"/>
    </location>
</feature>
<dbReference type="Proteomes" id="UP000886523">
    <property type="component" value="Unassembled WGS sequence"/>
</dbReference>
<protein>
    <recommendedName>
        <fullName evidence="2">DUF6534 domain-containing protein</fullName>
    </recommendedName>
</protein>
<gene>
    <name evidence="3" type="ORF">BS47DRAFT_1347128</name>
</gene>